<proteinExistence type="predicted"/>
<reference evidence="1 2" key="1">
    <citation type="journal article" date="2019" name="Gigascience">
        <title>Whole-genome sequence of the oriental lung fluke Paragonimus westermani.</title>
        <authorList>
            <person name="Oey H."/>
            <person name="Zakrzewski M."/>
            <person name="Narain K."/>
            <person name="Devi K.R."/>
            <person name="Agatsuma T."/>
            <person name="Nawaratna S."/>
            <person name="Gobert G.N."/>
            <person name="Jones M.K."/>
            <person name="Ragan M.A."/>
            <person name="McManus D.P."/>
            <person name="Krause L."/>
        </authorList>
    </citation>
    <scope>NUCLEOTIDE SEQUENCE [LARGE SCALE GENOMIC DNA]</scope>
    <source>
        <strain evidence="1 2">IND2009</strain>
    </source>
</reference>
<gene>
    <name evidence="1" type="ORF">DEA37_0008334</name>
</gene>
<protein>
    <submittedName>
        <fullName evidence="1">Uncharacterized protein</fullName>
    </submittedName>
</protein>
<evidence type="ECO:0000313" key="1">
    <source>
        <dbReference type="EMBL" id="KAA3676646.1"/>
    </source>
</evidence>
<keyword evidence="2" id="KW-1185">Reference proteome</keyword>
<comment type="caution">
    <text evidence="1">The sequence shown here is derived from an EMBL/GenBank/DDBJ whole genome shotgun (WGS) entry which is preliminary data.</text>
</comment>
<dbReference type="EMBL" id="QNGE01001879">
    <property type="protein sequence ID" value="KAA3676646.1"/>
    <property type="molecule type" value="Genomic_DNA"/>
</dbReference>
<name>A0A5J4NLY5_9TREM</name>
<sequence>MSTARDVYSSLRTDDPLRIAVPEYNYREGQRKTVLYEGAGWYIPSERRWEPYDHHHELPRLTRRDAIDMQREEDFVDFLKKRDVPNYKKITAHIPSQPPFVKWNGHTRIMDTEFDNPHIYKTVEKSMRSGPGYYGYYQEVNKSATSFPTTTHEFKQNSILVVLIERAFSEGLNAEAVNKYEGHPT</sequence>
<organism evidence="1 2">
    <name type="scientific">Paragonimus westermani</name>
    <dbReference type="NCBI Taxonomy" id="34504"/>
    <lineage>
        <taxon>Eukaryota</taxon>
        <taxon>Metazoa</taxon>
        <taxon>Spiralia</taxon>
        <taxon>Lophotrochozoa</taxon>
        <taxon>Platyhelminthes</taxon>
        <taxon>Trematoda</taxon>
        <taxon>Digenea</taxon>
        <taxon>Plagiorchiida</taxon>
        <taxon>Troglotremata</taxon>
        <taxon>Troglotrematidae</taxon>
        <taxon>Paragonimus</taxon>
    </lineage>
</organism>
<dbReference type="Proteomes" id="UP000324629">
    <property type="component" value="Unassembled WGS sequence"/>
</dbReference>
<evidence type="ECO:0000313" key="2">
    <source>
        <dbReference type="Proteomes" id="UP000324629"/>
    </source>
</evidence>
<accession>A0A5J4NLY5</accession>
<dbReference type="AlphaFoldDB" id="A0A5J4NLY5"/>